<gene>
    <name evidence="1" type="ORF">BSTOLATCC_MIC12927</name>
</gene>
<protein>
    <submittedName>
        <fullName evidence="1">Uncharacterized protein</fullName>
    </submittedName>
</protein>
<sequence>MKNGESSALERLKRSRSQDVLDRKLPVSLKDFIEISKERVNKVRSGQRLASTVDLQKKKFLVKDELNAIKNEKLNEAVLRKSRSDLKLQSLNVTPKRVEYENTGKLLENNKFVEAHPAPKPMSCSARKLSSAMQEYLEVPEFSPELEKKKTSNLDSFFIEKFQYISSYLDSNKNSVHLPKISEVFSAERKSTADKKKINQIENKIKSKSKDPFKRKMLFIDKMIKEEIRASILQQQTKEENLQKTVNTIEFARNKKIYIPPDKRFVRLNIKAKNLLQKFDENFVNTYRSQE</sequence>
<dbReference type="Proteomes" id="UP001162131">
    <property type="component" value="Unassembled WGS sequence"/>
</dbReference>
<dbReference type="EMBL" id="CAJZBQ010000013">
    <property type="protein sequence ID" value="CAG9315153.1"/>
    <property type="molecule type" value="Genomic_DNA"/>
</dbReference>
<name>A0AAU9IM64_9CILI</name>
<accession>A0AAU9IM64</accession>
<comment type="caution">
    <text evidence="1">The sequence shown here is derived from an EMBL/GenBank/DDBJ whole genome shotgun (WGS) entry which is preliminary data.</text>
</comment>
<organism evidence="1 2">
    <name type="scientific">Blepharisma stoltei</name>
    <dbReference type="NCBI Taxonomy" id="1481888"/>
    <lineage>
        <taxon>Eukaryota</taxon>
        <taxon>Sar</taxon>
        <taxon>Alveolata</taxon>
        <taxon>Ciliophora</taxon>
        <taxon>Postciliodesmatophora</taxon>
        <taxon>Heterotrichea</taxon>
        <taxon>Heterotrichida</taxon>
        <taxon>Blepharismidae</taxon>
        <taxon>Blepharisma</taxon>
    </lineage>
</organism>
<evidence type="ECO:0000313" key="1">
    <source>
        <dbReference type="EMBL" id="CAG9315153.1"/>
    </source>
</evidence>
<reference evidence="1" key="1">
    <citation type="submission" date="2021-09" db="EMBL/GenBank/DDBJ databases">
        <authorList>
            <consortium name="AG Swart"/>
            <person name="Singh M."/>
            <person name="Singh A."/>
            <person name="Seah K."/>
            <person name="Emmerich C."/>
        </authorList>
    </citation>
    <scope>NUCLEOTIDE SEQUENCE</scope>
    <source>
        <strain evidence="1">ATCC30299</strain>
    </source>
</reference>
<dbReference type="AlphaFoldDB" id="A0AAU9IM64"/>
<keyword evidence="2" id="KW-1185">Reference proteome</keyword>
<proteinExistence type="predicted"/>
<evidence type="ECO:0000313" key="2">
    <source>
        <dbReference type="Proteomes" id="UP001162131"/>
    </source>
</evidence>